<protein>
    <recommendedName>
        <fullName evidence="3">CopG domain protein DNA-binding domain protein</fullName>
    </recommendedName>
</protein>
<dbReference type="CDD" id="cd22234">
    <property type="entry name" value="RHH_MobB-like"/>
    <property type="match status" value="1"/>
</dbReference>
<dbReference type="AlphaFoldDB" id="Q9P9J7"/>
<reference evidence="1 2" key="1">
    <citation type="submission" date="1999-07" db="EMBL/GenBank/DDBJ databases">
        <title>The genetic element pSSVx of the extremely thermophilic Crenarchaeon Sulfolobus is a hybrid between a plasmid and a virus.</title>
        <authorList>
            <person name="Arnold H."/>
            <person name="She Q."/>
            <person name="Phan H."/>
            <person name="Stedman K."/>
            <person name="Prangishvili D."/>
            <person name="Holtz I."/>
            <person name="Kristjansson J.K."/>
            <person name="Garrett R.A."/>
            <person name="Zillig W."/>
        </authorList>
    </citation>
    <scope>NUCLEOTIDE SEQUENCE [LARGE SCALE GENOMIC DNA]</scope>
    <source>
        <strain evidence="1 2">Rey 15/4</strain>
    </source>
</reference>
<proteinExistence type="predicted"/>
<accession>Q9P9J7</accession>
<organism evidence="1 2">
    <name type="scientific">Saccharolobus islandicus</name>
    <name type="common">Sulfolobus islandicus</name>
    <dbReference type="NCBI Taxonomy" id="43080"/>
    <lineage>
        <taxon>Archaea</taxon>
        <taxon>Thermoproteota</taxon>
        <taxon>Thermoprotei</taxon>
        <taxon>Sulfolobales</taxon>
        <taxon>Sulfolobaceae</taxon>
        <taxon>Saccharolobus</taxon>
    </lineage>
</organism>
<evidence type="ECO:0000313" key="1">
    <source>
        <dbReference type="EMBL" id="CAB81817.1"/>
    </source>
</evidence>
<dbReference type="EMBL" id="AJ243537">
    <property type="protein sequence ID" value="CAB81817.1"/>
    <property type="molecule type" value="Genomic_DNA"/>
</dbReference>
<evidence type="ECO:0008006" key="3">
    <source>
        <dbReference type="Google" id="ProtNLM"/>
    </source>
</evidence>
<evidence type="ECO:0000313" key="2">
    <source>
        <dbReference type="Proteomes" id="UP000512381"/>
    </source>
</evidence>
<name>Q9P9J7_SACIS</name>
<sequence length="60" mass="6949">MHYTVPGDKMVSTKPLVWIRLREEDRKLLKELAKKLDISEADVVKLGLKRLAQEWGLDTS</sequence>
<dbReference type="Proteomes" id="UP000512381">
    <property type="component" value="Plasmid pSSVx"/>
</dbReference>